<evidence type="ECO:0000259" key="7">
    <source>
        <dbReference type="PROSITE" id="PS50850"/>
    </source>
</evidence>
<feature type="transmembrane region" description="Helical" evidence="6">
    <location>
        <begin position="281"/>
        <end position="297"/>
    </location>
</feature>
<feature type="transmembrane region" description="Helical" evidence="6">
    <location>
        <begin position="252"/>
        <end position="274"/>
    </location>
</feature>
<protein>
    <submittedName>
        <fullName evidence="8">MFS transporter</fullName>
    </submittedName>
</protein>
<feature type="transmembrane region" description="Helical" evidence="6">
    <location>
        <begin position="303"/>
        <end position="319"/>
    </location>
</feature>
<evidence type="ECO:0000313" key="8">
    <source>
        <dbReference type="EMBL" id="HHP05277.1"/>
    </source>
</evidence>
<reference evidence="8" key="1">
    <citation type="journal article" date="2020" name="mSystems">
        <title>Genome- and Community-Level Interaction Insights into Carbon Utilization and Element Cycling Functions of Hydrothermarchaeota in Hydrothermal Sediment.</title>
        <authorList>
            <person name="Zhou Z."/>
            <person name="Liu Y."/>
            <person name="Xu W."/>
            <person name="Pan J."/>
            <person name="Luo Z.H."/>
            <person name="Li M."/>
        </authorList>
    </citation>
    <scope>NUCLEOTIDE SEQUENCE [LARGE SCALE GENOMIC DNA]</scope>
    <source>
        <strain evidence="8">SpSt-1125</strain>
    </source>
</reference>
<evidence type="ECO:0000256" key="4">
    <source>
        <dbReference type="ARBA" id="ARBA00022989"/>
    </source>
</evidence>
<dbReference type="InterPro" id="IPR052425">
    <property type="entry name" value="Uncharacterized_MFS-type"/>
</dbReference>
<comment type="subcellular location">
    <subcellularLocation>
        <location evidence="1">Cell membrane</location>
        <topology evidence="1">Multi-pass membrane protein</topology>
    </subcellularLocation>
</comment>
<feature type="transmembrane region" description="Helical" evidence="6">
    <location>
        <begin position="369"/>
        <end position="391"/>
    </location>
</feature>
<feature type="transmembrane region" description="Helical" evidence="6">
    <location>
        <begin position="7"/>
        <end position="24"/>
    </location>
</feature>
<dbReference type="Pfam" id="PF07690">
    <property type="entry name" value="MFS_1"/>
    <property type="match status" value="2"/>
</dbReference>
<name>A0A7J3X829_THEPE</name>
<proteinExistence type="predicted"/>
<sequence length="397" mass="42061">MEEGRRRAYRLILSFGLVSLLGDIVYEGSRGAIPEYLKLLGASAAVVGVVMGLGELMSYFSRLLGGFLADRTRSYWLLIFLGYGLIAAIPLIPLSEILGLGWILAAALVILERFGKGIRTPSRDTVISFASKSVGGGRAFGIHELMDQVGATLGPLLFAATIALLGSFRSAFFLSLIPYAMLMATLLYVRASVPLPVEVTSPSARKSASGVLGRRAAAYLAAVGVNALGLFPASLILYLAGEVPEVKAMGAWLPPVLYALIQLVDAVFALVFGILYDRYKLWVLLFPFSLSALVPILALQRSFAAVVAAAVMFGLVLGSQESVYRAAVGDLTDPSVRATAYGVFSVALGLGSLAAGAIYGLMIDLKAPLWLGAAYVVATQAVCLALLLYVVRSRQEV</sequence>
<dbReference type="InterPro" id="IPR020846">
    <property type="entry name" value="MFS_dom"/>
</dbReference>
<dbReference type="PANTHER" id="PTHR42688">
    <property type="entry name" value="CONSERVED PROTEIN"/>
    <property type="match status" value="1"/>
</dbReference>
<feature type="transmembrane region" description="Helical" evidence="6">
    <location>
        <begin position="148"/>
        <end position="166"/>
    </location>
</feature>
<evidence type="ECO:0000256" key="1">
    <source>
        <dbReference type="ARBA" id="ARBA00004651"/>
    </source>
</evidence>
<feature type="transmembrane region" description="Helical" evidence="6">
    <location>
        <begin position="36"/>
        <end position="54"/>
    </location>
</feature>
<dbReference type="GO" id="GO:0022857">
    <property type="term" value="F:transmembrane transporter activity"/>
    <property type="evidence" value="ECO:0007669"/>
    <property type="project" value="InterPro"/>
</dbReference>
<evidence type="ECO:0000256" key="3">
    <source>
        <dbReference type="ARBA" id="ARBA00022692"/>
    </source>
</evidence>
<dbReference type="EMBL" id="DRZM01000171">
    <property type="protein sequence ID" value="HHP05277.1"/>
    <property type="molecule type" value="Genomic_DNA"/>
</dbReference>
<dbReference type="CDD" id="cd17370">
    <property type="entry name" value="MFS_MJ1317_like"/>
    <property type="match status" value="1"/>
</dbReference>
<gene>
    <name evidence="8" type="ORF">ENM88_06000</name>
</gene>
<comment type="caution">
    <text evidence="8">The sequence shown here is derived from an EMBL/GenBank/DDBJ whole genome shotgun (WGS) entry which is preliminary data.</text>
</comment>
<evidence type="ECO:0000256" key="2">
    <source>
        <dbReference type="ARBA" id="ARBA00022475"/>
    </source>
</evidence>
<keyword evidence="4 6" id="KW-1133">Transmembrane helix</keyword>
<dbReference type="SUPFAM" id="SSF103473">
    <property type="entry name" value="MFS general substrate transporter"/>
    <property type="match status" value="1"/>
</dbReference>
<feature type="transmembrane region" description="Helical" evidence="6">
    <location>
        <begin position="216"/>
        <end position="240"/>
    </location>
</feature>
<dbReference type="PROSITE" id="PS50850">
    <property type="entry name" value="MFS"/>
    <property type="match status" value="1"/>
</dbReference>
<keyword evidence="3 6" id="KW-0812">Transmembrane</keyword>
<feature type="transmembrane region" description="Helical" evidence="6">
    <location>
        <begin position="75"/>
        <end position="92"/>
    </location>
</feature>
<dbReference type="InterPro" id="IPR011701">
    <property type="entry name" value="MFS"/>
</dbReference>
<dbReference type="AlphaFoldDB" id="A0A7J3X829"/>
<dbReference type="InterPro" id="IPR036259">
    <property type="entry name" value="MFS_trans_sf"/>
</dbReference>
<dbReference type="GO" id="GO:0005886">
    <property type="term" value="C:plasma membrane"/>
    <property type="evidence" value="ECO:0007669"/>
    <property type="project" value="UniProtKB-SubCell"/>
</dbReference>
<evidence type="ECO:0000256" key="5">
    <source>
        <dbReference type="ARBA" id="ARBA00023136"/>
    </source>
</evidence>
<organism evidence="8">
    <name type="scientific">Thermofilum pendens</name>
    <dbReference type="NCBI Taxonomy" id="2269"/>
    <lineage>
        <taxon>Archaea</taxon>
        <taxon>Thermoproteota</taxon>
        <taxon>Thermoprotei</taxon>
        <taxon>Thermofilales</taxon>
        <taxon>Thermofilaceae</taxon>
        <taxon>Thermofilum</taxon>
    </lineage>
</organism>
<evidence type="ECO:0000256" key="6">
    <source>
        <dbReference type="SAM" id="Phobius"/>
    </source>
</evidence>
<accession>A0A7J3X829</accession>
<dbReference type="Gene3D" id="1.20.1250.20">
    <property type="entry name" value="MFS general substrate transporter like domains"/>
    <property type="match status" value="2"/>
</dbReference>
<feature type="domain" description="Major facilitator superfamily (MFS) profile" evidence="7">
    <location>
        <begin position="8"/>
        <end position="396"/>
    </location>
</feature>
<dbReference type="PANTHER" id="PTHR42688:SF1">
    <property type="entry name" value="BLR5212 PROTEIN"/>
    <property type="match status" value="1"/>
</dbReference>
<feature type="transmembrane region" description="Helical" evidence="6">
    <location>
        <begin position="340"/>
        <end position="363"/>
    </location>
</feature>
<keyword evidence="2" id="KW-1003">Cell membrane</keyword>
<keyword evidence="5 6" id="KW-0472">Membrane</keyword>